<proteinExistence type="predicted"/>
<keyword evidence="1" id="KW-0732">Signal</keyword>
<evidence type="ECO:0000256" key="1">
    <source>
        <dbReference type="SAM" id="SignalP"/>
    </source>
</evidence>
<evidence type="ECO:0000313" key="3">
    <source>
        <dbReference type="Proteomes" id="UP001228044"/>
    </source>
</evidence>
<evidence type="ECO:0008006" key="4">
    <source>
        <dbReference type="Google" id="ProtNLM"/>
    </source>
</evidence>
<comment type="caution">
    <text evidence="2">The sequence shown here is derived from an EMBL/GenBank/DDBJ whole genome shotgun (WGS) entry which is preliminary data.</text>
</comment>
<accession>A0ABT8DRC8</accession>
<dbReference type="RefSeq" id="WP_290357185.1">
    <property type="nucleotide sequence ID" value="NZ_JAUHHC010000001.1"/>
</dbReference>
<reference evidence="2 3" key="1">
    <citation type="submission" date="2023-06" db="EMBL/GenBank/DDBJ databases">
        <title>Pelomonas sp. PFR6 16S ribosomal RNA gene Genome sequencing and assembly.</title>
        <authorList>
            <person name="Woo H."/>
        </authorList>
    </citation>
    <scope>NUCLEOTIDE SEQUENCE [LARGE SCALE GENOMIC DNA]</scope>
    <source>
        <strain evidence="2 3">PFR6</strain>
    </source>
</reference>
<dbReference type="EMBL" id="JAUHHC010000001">
    <property type="protein sequence ID" value="MDN3918857.1"/>
    <property type="molecule type" value="Genomic_DNA"/>
</dbReference>
<gene>
    <name evidence="2" type="ORF">QWJ38_01075</name>
</gene>
<feature type="chain" id="PRO_5047531937" description="DUF4189 domain-containing protein" evidence="1">
    <location>
        <begin position="31"/>
        <end position="147"/>
    </location>
</feature>
<organism evidence="2 3">
    <name type="scientific">Roseateles violae</name>
    <dbReference type="NCBI Taxonomy" id="3058042"/>
    <lineage>
        <taxon>Bacteria</taxon>
        <taxon>Pseudomonadati</taxon>
        <taxon>Pseudomonadota</taxon>
        <taxon>Betaproteobacteria</taxon>
        <taxon>Burkholderiales</taxon>
        <taxon>Sphaerotilaceae</taxon>
        <taxon>Roseateles</taxon>
    </lineage>
</organism>
<evidence type="ECO:0000313" key="2">
    <source>
        <dbReference type="EMBL" id="MDN3918857.1"/>
    </source>
</evidence>
<sequence>MNESIAASRRGKKRWLTCLGLLALGGLALASDAPRGGPASGPASLLPQIKALVGDAACDAPDQCRTIAIGAKSCGGPSAYLAWSVKRTDEAALKALVAKQAAAQQLEDARSGAASDCALVTDPGARCQAGRCVLLPRPAGGGGESAR</sequence>
<feature type="signal peptide" evidence="1">
    <location>
        <begin position="1"/>
        <end position="30"/>
    </location>
</feature>
<protein>
    <recommendedName>
        <fullName evidence="4">DUF4189 domain-containing protein</fullName>
    </recommendedName>
</protein>
<dbReference type="Proteomes" id="UP001228044">
    <property type="component" value="Unassembled WGS sequence"/>
</dbReference>
<keyword evidence="3" id="KW-1185">Reference proteome</keyword>
<name>A0ABT8DRC8_9BURK</name>